<keyword evidence="8" id="KW-1185">Reference proteome</keyword>
<dbReference type="AlphaFoldDB" id="A0A1G8UVK4"/>
<evidence type="ECO:0000313" key="8">
    <source>
        <dbReference type="Proteomes" id="UP000199225"/>
    </source>
</evidence>
<dbReference type="InterPro" id="IPR036390">
    <property type="entry name" value="WH_DNA-bd_sf"/>
</dbReference>
<evidence type="ECO:0000256" key="5">
    <source>
        <dbReference type="ARBA" id="ARBA00023163"/>
    </source>
</evidence>
<dbReference type="GO" id="GO:0003677">
    <property type="term" value="F:DNA binding"/>
    <property type="evidence" value="ECO:0007669"/>
    <property type="project" value="UniProtKB-KW"/>
</dbReference>
<dbReference type="SMART" id="SM00347">
    <property type="entry name" value="HTH_MARR"/>
    <property type="match status" value="1"/>
</dbReference>
<evidence type="ECO:0000259" key="6">
    <source>
        <dbReference type="PROSITE" id="PS50995"/>
    </source>
</evidence>
<feature type="domain" description="HTH marR-type" evidence="6">
    <location>
        <begin position="10"/>
        <end position="140"/>
    </location>
</feature>
<keyword evidence="4 7" id="KW-0238">DNA-binding</keyword>
<name>A0A1G8UVK4_9BACI</name>
<proteinExistence type="predicted"/>
<keyword evidence="2" id="KW-0963">Cytoplasm</keyword>
<dbReference type="Pfam" id="PF22381">
    <property type="entry name" value="Staph_reg_Sar_Rot"/>
    <property type="match status" value="1"/>
</dbReference>
<dbReference type="EMBL" id="FNEV01000007">
    <property type="protein sequence ID" value="SDJ57145.1"/>
    <property type="molecule type" value="Genomic_DNA"/>
</dbReference>
<dbReference type="InterPro" id="IPR036388">
    <property type="entry name" value="WH-like_DNA-bd_sf"/>
</dbReference>
<dbReference type="PANTHER" id="PTHR33164:SF5">
    <property type="entry name" value="ORGANIC HYDROPEROXIDE RESISTANCE TRANSCRIPTIONAL REGULATOR"/>
    <property type="match status" value="1"/>
</dbReference>
<keyword evidence="5" id="KW-0804">Transcription</keyword>
<dbReference type="Proteomes" id="UP000199225">
    <property type="component" value="Unassembled WGS sequence"/>
</dbReference>
<dbReference type="PRINTS" id="PR00598">
    <property type="entry name" value="HTHMARR"/>
</dbReference>
<dbReference type="GO" id="GO:0003700">
    <property type="term" value="F:DNA-binding transcription factor activity"/>
    <property type="evidence" value="ECO:0007669"/>
    <property type="project" value="InterPro"/>
</dbReference>
<dbReference type="STRING" id="86666.SAMN04490247_2391"/>
<keyword evidence="3" id="KW-0805">Transcription regulation</keyword>
<gene>
    <name evidence="7" type="ORF">SAMN04490247_2391</name>
</gene>
<evidence type="ECO:0000256" key="2">
    <source>
        <dbReference type="ARBA" id="ARBA00022490"/>
    </source>
</evidence>
<reference evidence="8" key="1">
    <citation type="submission" date="2016-10" db="EMBL/GenBank/DDBJ databases">
        <authorList>
            <person name="Varghese N."/>
            <person name="Submissions S."/>
        </authorList>
    </citation>
    <scope>NUCLEOTIDE SEQUENCE [LARGE SCALE GENOMIC DNA]</scope>
    <source>
        <strain evidence="8">DSM 4771</strain>
    </source>
</reference>
<dbReference type="PROSITE" id="PS50995">
    <property type="entry name" value="HTH_MARR_2"/>
    <property type="match status" value="1"/>
</dbReference>
<evidence type="ECO:0000256" key="4">
    <source>
        <dbReference type="ARBA" id="ARBA00023125"/>
    </source>
</evidence>
<comment type="subcellular location">
    <subcellularLocation>
        <location evidence="1">Cytoplasm</location>
    </subcellularLocation>
</comment>
<dbReference type="InterPro" id="IPR039422">
    <property type="entry name" value="MarR/SlyA-like"/>
</dbReference>
<evidence type="ECO:0000313" key="7">
    <source>
        <dbReference type="EMBL" id="SDJ57145.1"/>
    </source>
</evidence>
<sequence length="149" mass="17447">MMAEDKMKLENQICFSLYATTREMTKLYRPLLADLNITYPQYLVLLALWETSPLSVKELGERLYLDSGTLTPMLKRMEKENLIERYRSKEDERRVLVGLTEEGRKAEEKAACIPDLLLDNIDMNEEEILNLKHTLNRMLEGARQKGEHQ</sequence>
<organism evidence="7 8">
    <name type="scientific">Salimicrobium halophilum</name>
    <dbReference type="NCBI Taxonomy" id="86666"/>
    <lineage>
        <taxon>Bacteria</taxon>
        <taxon>Bacillati</taxon>
        <taxon>Bacillota</taxon>
        <taxon>Bacilli</taxon>
        <taxon>Bacillales</taxon>
        <taxon>Bacillaceae</taxon>
        <taxon>Salimicrobium</taxon>
    </lineage>
</organism>
<dbReference type="InterPro" id="IPR000835">
    <property type="entry name" value="HTH_MarR-typ"/>
</dbReference>
<dbReference type="SUPFAM" id="SSF46785">
    <property type="entry name" value="Winged helix' DNA-binding domain"/>
    <property type="match status" value="1"/>
</dbReference>
<protein>
    <submittedName>
        <fullName evidence="7">DNA-binding transcriptional regulator, MarR family</fullName>
    </submittedName>
</protein>
<evidence type="ECO:0000256" key="3">
    <source>
        <dbReference type="ARBA" id="ARBA00023015"/>
    </source>
</evidence>
<dbReference type="GO" id="GO:0006950">
    <property type="term" value="P:response to stress"/>
    <property type="evidence" value="ECO:0007669"/>
    <property type="project" value="TreeGrafter"/>
</dbReference>
<evidence type="ECO:0000256" key="1">
    <source>
        <dbReference type="ARBA" id="ARBA00004496"/>
    </source>
</evidence>
<dbReference type="GO" id="GO:0005737">
    <property type="term" value="C:cytoplasm"/>
    <property type="evidence" value="ECO:0007669"/>
    <property type="project" value="UniProtKB-SubCell"/>
</dbReference>
<dbReference type="InterPro" id="IPR055166">
    <property type="entry name" value="Transc_reg_Sar_Rot_HTH"/>
</dbReference>
<dbReference type="FunFam" id="1.10.10.10:FF:000163">
    <property type="entry name" value="MarR family transcriptional regulator"/>
    <property type="match status" value="1"/>
</dbReference>
<dbReference type="Gene3D" id="1.10.10.10">
    <property type="entry name" value="Winged helix-like DNA-binding domain superfamily/Winged helix DNA-binding domain"/>
    <property type="match status" value="1"/>
</dbReference>
<accession>A0A1G8UVK4</accession>
<dbReference type="PANTHER" id="PTHR33164">
    <property type="entry name" value="TRANSCRIPTIONAL REGULATOR, MARR FAMILY"/>
    <property type="match status" value="1"/>
</dbReference>